<organism evidence="8 9">
    <name type="scientific">Adineta ricciae</name>
    <name type="common">Rotifer</name>
    <dbReference type="NCBI Taxonomy" id="249248"/>
    <lineage>
        <taxon>Eukaryota</taxon>
        <taxon>Metazoa</taxon>
        <taxon>Spiralia</taxon>
        <taxon>Gnathifera</taxon>
        <taxon>Rotifera</taxon>
        <taxon>Eurotatoria</taxon>
        <taxon>Bdelloidea</taxon>
        <taxon>Adinetida</taxon>
        <taxon>Adinetidae</taxon>
        <taxon>Adineta</taxon>
    </lineage>
</organism>
<dbReference type="PANTHER" id="PTHR13076">
    <property type="entry name" value="COILED-COIL AND C2 DOMAIN-CONTAINING PROTEIN 1-LIKE"/>
    <property type="match status" value="1"/>
</dbReference>
<dbReference type="GO" id="GO:0016559">
    <property type="term" value="P:peroxisome fission"/>
    <property type="evidence" value="ECO:0007669"/>
    <property type="project" value="InterPro"/>
</dbReference>
<feature type="region of interest" description="Disordered" evidence="5">
    <location>
        <begin position="1"/>
        <end position="92"/>
    </location>
</feature>
<dbReference type="PROSITE" id="PS50004">
    <property type="entry name" value="C2"/>
    <property type="match status" value="1"/>
</dbReference>
<proteinExistence type="predicted"/>
<keyword evidence="2" id="KW-0576">Peroxisome</keyword>
<evidence type="ECO:0000256" key="4">
    <source>
        <dbReference type="SAM" id="Coils"/>
    </source>
</evidence>
<comment type="caution">
    <text evidence="8">The sequence shown here is derived from an EMBL/GenBank/DDBJ whole genome shotgun (WGS) entry which is preliminary data.</text>
</comment>
<evidence type="ECO:0000259" key="7">
    <source>
        <dbReference type="PROSITE" id="PS50004"/>
    </source>
</evidence>
<reference evidence="8" key="1">
    <citation type="submission" date="2021-02" db="EMBL/GenBank/DDBJ databases">
        <authorList>
            <person name="Nowell W R."/>
        </authorList>
    </citation>
    <scope>NUCLEOTIDE SEQUENCE</scope>
</reference>
<feature type="transmembrane region" description="Helical" evidence="6">
    <location>
        <begin position="1076"/>
        <end position="1098"/>
    </location>
</feature>
<gene>
    <name evidence="8" type="ORF">XAT740_LOCUS13213</name>
</gene>
<feature type="compositionally biased region" description="Basic and acidic residues" evidence="5">
    <location>
        <begin position="54"/>
        <end position="63"/>
    </location>
</feature>
<evidence type="ECO:0000313" key="9">
    <source>
        <dbReference type="Proteomes" id="UP000663828"/>
    </source>
</evidence>
<dbReference type="InterPro" id="IPR008733">
    <property type="entry name" value="PEX11"/>
</dbReference>
<feature type="region of interest" description="Disordered" evidence="5">
    <location>
        <begin position="830"/>
        <end position="855"/>
    </location>
</feature>
<feature type="compositionally biased region" description="Basic and acidic residues" evidence="5">
    <location>
        <begin position="308"/>
        <end position="317"/>
    </location>
</feature>
<evidence type="ECO:0000256" key="5">
    <source>
        <dbReference type="SAM" id="MobiDB-lite"/>
    </source>
</evidence>
<evidence type="ECO:0000256" key="1">
    <source>
        <dbReference type="ARBA" id="ARBA00023136"/>
    </source>
</evidence>
<keyword evidence="4" id="KW-0175">Coiled coil</keyword>
<evidence type="ECO:0000313" key="8">
    <source>
        <dbReference type="EMBL" id="CAF1001147.1"/>
    </source>
</evidence>
<feature type="region of interest" description="Disordered" evidence="5">
    <location>
        <begin position="122"/>
        <end position="151"/>
    </location>
</feature>
<feature type="domain" description="C2" evidence="7">
    <location>
        <begin position="607"/>
        <end position="741"/>
    </location>
</feature>
<evidence type="ECO:0000256" key="3">
    <source>
        <dbReference type="ARBA" id="ARBA00046271"/>
    </source>
</evidence>
<feature type="compositionally biased region" description="Polar residues" evidence="5">
    <location>
        <begin position="298"/>
        <end position="307"/>
    </location>
</feature>
<feature type="transmembrane region" description="Helical" evidence="6">
    <location>
        <begin position="1157"/>
        <end position="1175"/>
    </location>
</feature>
<dbReference type="Pfam" id="PF21528">
    <property type="entry name" value="CC2D1A-B_DM14"/>
    <property type="match status" value="2"/>
</dbReference>
<dbReference type="GO" id="GO:0005778">
    <property type="term" value="C:peroxisomal membrane"/>
    <property type="evidence" value="ECO:0007669"/>
    <property type="project" value="UniProtKB-SubCell"/>
</dbReference>
<dbReference type="InterPro" id="IPR039725">
    <property type="entry name" value="CC2D1A/B"/>
</dbReference>
<feature type="compositionally biased region" description="Acidic residues" evidence="5">
    <location>
        <begin position="42"/>
        <end position="53"/>
    </location>
</feature>
<feature type="compositionally biased region" description="Basic and acidic residues" evidence="5">
    <location>
        <begin position="342"/>
        <end position="367"/>
    </location>
</feature>
<dbReference type="InterPro" id="IPR000008">
    <property type="entry name" value="C2_dom"/>
</dbReference>
<keyword evidence="6" id="KW-1133">Transmembrane helix</keyword>
<keyword evidence="6" id="KW-0812">Transmembrane</keyword>
<comment type="subcellular location">
    <subcellularLocation>
        <location evidence="3">Peroxisome membrane</location>
    </subcellularLocation>
</comment>
<feature type="region of interest" description="Disordered" evidence="5">
    <location>
        <begin position="298"/>
        <end position="367"/>
    </location>
</feature>
<feature type="compositionally biased region" description="Basic and acidic residues" evidence="5">
    <location>
        <begin position="844"/>
        <end position="853"/>
    </location>
</feature>
<keyword evidence="9" id="KW-1185">Reference proteome</keyword>
<evidence type="ECO:0000256" key="6">
    <source>
        <dbReference type="SAM" id="Phobius"/>
    </source>
</evidence>
<dbReference type="Pfam" id="PF05648">
    <property type="entry name" value="PEX11"/>
    <property type="match status" value="1"/>
</dbReference>
<dbReference type="AlphaFoldDB" id="A0A814GUG0"/>
<evidence type="ECO:0000256" key="2">
    <source>
        <dbReference type="ARBA" id="ARBA00023140"/>
    </source>
</evidence>
<name>A0A814GUG0_ADIRI</name>
<feature type="region of interest" description="Disordered" evidence="5">
    <location>
        <begin position="400"/>
        <end position="461"/>
    </location>
</feature>
<feature type="compositionally biased region" description="Polar residues" evidence="5">
    <location>
        <begin position="830"/>
        <end position="843"/>
    </location>
</feature>
<sequence length="1179" mass="131181">MTALFKSAKATKRSKGGGGGGAALMQQMGFQIPNFDEPNIGADDDDDDEGLEDELSRIQEEISGHTSKRSKSNQKKPGGSAQNLQSFHNDVNKLLNDIDRPINDAELSEGDEEDLLNELNEITDEIGAENQMDTQPPPPPPAVASSGTPSTGILSTLEVRRQMYAKAVDTAKAHGDASKSRRLDRQLKLIQELIQSARTGAPINESEIPPELFVSGSSSSAVTQEASVRVPSPAPVTSSSICEKPIVPQATSTSVSNGSDEAIARLKALALQAKSEGDMTKAKEYLIQMKNLQNGISVNHASESSASTKKDMSDKMPNETSSAAPSVPLEAPEPKTVLEALQQRHEELTKRHQDAVSKGDNSKARRMDRLSKQYQEAIEATKKGRPYDYSELADLPGFAPIPFPQSKPQQTASGTAATTTVSIPARPSQPQQQRSSQLASTMSQPVEQGSTTSLPRDQSVQSIRLQQEQLQKLALQAKQKGDIAAAKKYLIASKELEQKSNSSETLMPMETNQASISSSHGFEVICDQELTEELAQADRDTVYRRLQDDLLRQMQLCARNQQMYAQMEGLTNVQHANEFKLLEQRCTHDLERLRQCFQHGLKAPIFHYEKRQMHIVQVNNDLTDSDFEVNVLRGINLHVPSGYSATALETYVIIEFPYPPETSQTARTRHAAGSANVEYPDALHKFQIKRNDTKFKRLMGRKELKLSIYYKVGFLRSDRLLGVAYVKTAPLEQSATIHESVDVFENDHKKKAEGKLEVKIRIKEALGSTKSSQISSQQWLVIDRFEDIPHDSKPSTSKSPSTAPTISTIARLIPTSEAIGLLAVNLAGNNDNDLVDGRQTNTAETKDENRRDSQLQAVPQSIQVLKYETDLLQDQIEQLEEYLSPDQIDQLRVKHQALKDESDNIVRSLRQGGKQALQDHIQNLRSLLEHYDKEANDYRQRNENKKADIALHKKELVAGELELNSSRNILLCLSQYSACLAAGCLSEKNKWRENLMNLNARISLCRTVNRSLDYVGCLSRIRKYGFGQNDSTSSLTRLLTLTNSICDLIYYPAECLAWLCEANVFGPNRSSRSFRLVSLICWLTNILVSVIGNTLKLLQYRRLLLAKRWSKDKESPSPLSLKTEMYKCLLTLTNNFCFLINCIQWLAIPGFLWSGKLSTFTVGFCGTLATLCNIVKMNI</sequence>
<feature type="compositionally biased region" description="Polar residues" evidence="5">
    <location>
        <begin position="438"/>
        <end position="461"/>
    </location>
</feature>
<dbReference type="Proteomes" id="UP000663828">
    <property type="component" value="Unassembled WGS sequence"/>
</dbReference>
<dbReference type="PANTHER" id="PTHR13076:SF9">
    <property type="entry name" value="COILED-COIL AND C2 DOMAIN-CONTAINING PROTEIN 1-LIKE"/>
    <property type="match status" value="1"/>
</dbReference>
<feature type="coiled-coil region" evidence="4">
    <location>
        <begin position="914"/>
        <end position="955"/>
    </location>
</feature>
<feature type="compositionally biased region" description="Low complexity" evidence="5">
    <location>
        <begin position="411"/>
        <end position="437"/>
    </location>
</feature>
<dbReference type="GO" id="GO:0001227">
    <property type="term" value="F:DNA-binding transcription repressor activity, RNA polymerase II-specific"/>
    <property type="evidence" value="ECO:0007669"/>
    <property type="project" value="InterPro"/>
</dbReference>
<dbReference type="EMBL" id="CAJNOR010000762">
    <property type="protein sequence ID" value="CAF1001147.1"/>
    <property type="molecule type" value="Genomic_DNA"/>
</dbReference>
<accession>A0A814GUG0</accession>
<keyword evidence="1 6" id="KW-0472">Membrane</keyword>
<dbReference type="InterPro" id="IPR006608">
    <property type="entry name" value="CC2D1A/B_DM14"/>
</dbReference>
<dbReference type="SMART" id="SM00685">
    <property type="entry name" value="DM14"/>
    <property type="match status" value="2"/>
</dbReference>
<protein>
    <recommendedName>
        <fullName evidence="7">C2 domain-containing protein</fullName>
    </recommendedName>
</protein>
<feature type="transmembrane region" description="Helical" evidence="6">
    <location>
        <begin position="1129"/>
        <end position="1151"/>
    </location>
</feature>
<feature type="compositionally biased region" description="Polar residues" evidence="5">
    <location>
        <begin position="80"/>
        <end position="89"/>
    </location>
</feature>